<evidence type="ECO:0000313" key="2">
    <source>
        <dbReference type="Proteomes" id="UP001600165"/>
    </source>
</evidence>
<proteinExistence type="predicted"/>
<evidence type="ECO:0000313" key="1">
    <source>
        <dbReference type="EMBL" id="MFE4108501.1"/>
    </source>
</evidence>
<accession>A0ABW6IJU7</accession>
<dbReference type="EMBL" id="JBHZOL010000111">
    <property type="protein sequence ID" value="MFE4108501.1"/>
    <property type="molecule type" value="Genomic_DNA"/>
</dbReference>
<name>A0ABW6IJU7_9CYAN</name>
<keyword evidence="2" id="KW-1185">Reference proteome</keyword>
<sequence>MAQHPFLQKAQQRQPDTVSAYWNGQPILRIEQGQVVWEAQVCPGFGLLTFHFDDDPYPVYVQVIDGA</sequence>
<comment type="caution">
    <text evidence="1">The sequence shown here is derived from an EMBL/GenBank/DDBJ whole genome shotgun (WGS) entry which is preliminary data.</text>
</comment>
<protein>
    <submittedName>
        <fullName evidence="1">Uncharacterized protein</fullName>
    </submittedName>
</protein>
<reference evidence="1 2" key="1">
    <citation type="submission" date="2024-10" db="EMBL/GenBank/DDBJ databases">
        <authorList>
            <person name="Ratan Roy A."/>
            <person name="Morales Sandoval P.H."/>
            <person name="De Los Santos Villalobos S."/>
            <person name="Chakraborty S."/>
            <person name="Mukherjee J."/>
        </authorList>
    </citation>
    <scope>NUCLEOTIDE SEQUENCE [LARGE SCALE GENOMIC DNA]</scope>
    <source>
        <strain evidence="1 2">S1</strain>
    </source>
</reference>
<dbReference type="Proteomes" id="UP001600165">
    <property type="component" value="Unassembled WGS sequence"/>
</dbReference>
<organism evidence="1 2">
    <name type="scientific">Almyronema epifaneia S1</name>
    <dbReference type="NCBI Taxonomy" id="2991925"/>
    <lineage>
        <taxon>Bacteria</taxon>
        <taxon>Bacillati</taxon>
        <taxon>Cyanobacteriota</taxon>
        <taxon>Cyanophyceae</taxon>
        <taxon>Nodosilineales</taxon>
        <taxon>Nodosilineaceae</taxon>
        <taxon>Almyronema</taxon>
        <taxon>Almyronema epifaneia</taxon>
    </lineage>
</organism>
<gene>
    <name evidence="1" type="ORF">ACFVKH_19650</name>
</gene>
<dbReference type="RefSeq" id="WP_377968130.1">
    <property type="nucleotide sequence ID" value="NZ_JBHZOL010000111.1"/>
</dbReference>